<dbReference type="GO" id="GO:1904680">
    <property type="term" value="F:peptide transmembrane transporter activity"/>
    <property type="evidence" value="ECO:0007669"/>
    <property type="project" value="TreeGrafter"/>
</dbReference>
<dbReference type="Proteomes" id="UP000252355">
    <property type="component" value="Unassembled WGS sequence"/>
</dbReference>
<sequence>MACLAATGCFGGKKLPPRIQALLATNDPAVLRLGVYGDPLGVNPALPLEEFGRLVVDLVHAGPLKRGPEGTFQPDLFASYVPTQDEQGNLVVEGAWRNDLAWHDGTPFTSRDFEFTLQAMAASDSGSPYADLARRVTAVQHFDRGRRTRIVFAGNSTQFLDLLTVGVLPSHLLAGQRLREAMVPPASFAIPDPDDLAVPASAPSASATVVPFALFPVGMGPYRLVARQRARFVELEAASGAAAVAPFRRIVIRCFPRLEDLVGAFRNGQLDWMHVPPDIATRLEELRMPGVTFVRTPNPACLVWGFNTRRPPFDRLPVRQALSALINRGRLLGALPMEGRVLDGPPAVGLATMSSGPQAGTARAAGLPTELLTGAGLTDTDGDGWREFEGKPFSLTILTNQSNLGRKVVGDLLVEDLKKVGIRASVVTTTWSDLVGKHLAPGDFDTFLVGFHVPADRSWINLWHSAPPVGERLNFTGFCREDLDRALEAWDRVPFGAPASPPVEDIRALLAEQLPVAWLVQAVDVVAFQNGLQGVDPRRALLDQDLLTWSKPPVGAAVPPR</sequence>
<dbReference type="Gene3D" id="3.10.105.10">
    <property type="entry name" value="Dipeptide-binding Protein, Domain 3"/>
    <property type="match status" value="1"/>
</dbReference>
<dbReference type="PIRSF" id="PIRSF002741">
    <property type="entry name" value="MppA"/>
    <property type="match status" value="1"/>
</dbReference>
<reference evidence="5 6" key="1">
    <citation type="submission" date="2018-05" db="EMBL/GenBank/DDBJ databases">
        <title>A metagenomic window into the 2 km-deep terrestrial subsurface aquifer revealed taxonomically and functionally diverse microbial community comprising novel uncultured bacterial lineages.</title>
        <authorList>
            <person name="Kadnikov V.V."/>
            <person name="Mardanov A.V."/>
            <person name="Beletsky A.V."/>
            <person name="Banks D."/>
            <person name="Pimenov N.V."/>
            <person name="Frank Y.A."/>
            <person name="Karnachuk O.V."/>
            <person name="Ravin N.V."/>
        </authorList>
    </citation>
    <scope>NUCLEOTIDE SEQUENCE [LARGE SCALE GENOMIC DNA]</scope>
    <source>
        <strain evidence="5">BY5</strain>
    </source>
</reference>
<evidence type="ECO:0000313" key="5">
    <source>
        <dbReference type="EMBL" id="RCK80565.1"/>
    </source>
</evidence>
<gene>
    <name evidence="5" type="ORF">OZSIB_2878</name>
</gene>
<dbReference type="Pfam" id="PF00496">
    <property type="entry name" value="SBP_bac_5"/>
    <property type="match status" value="1"/>
</dbReference>
<keyword evidence="3" id="KW-0732">Signal</keyword>
<dbReference type="PANTHER" id="PTHR30290">
    <property type="entry name" value="PERIPLASMIC BINDING COMPONENT OF ABC TRANSPORTER"/>
    <property type="match status" value="1"/>
</dbReference>
<dbReference type="GO" id="GO:0015833">
    <property type="term" value="P:peptide transport"/>
    <property type="evidence" value="ECO:0007669"/>
    <property type="project" value="TreeGrafter"/>
</dbReference>
<dbReference type="GO" id="GO:0042597">
    <property type="term" value="C:periplasmic space"/>
    <property type="evidence" value="ECO:0007669"/>
    <property type="project" value="UniProtKB-ARBA"/>
</dbReference>
<dbReference type="SUPFAM" id="SSF53850">
    <property type="entry name" value="Periplasmic binding protein-like II"/>
    <property type="match status" value="1"/>
</dbReference>
<proteinExistence type="inferred from homology"/>
<evidence type="ECO:0000259" key="4">
    <source>
        <dbReference type="Pfam" id="PF00496"/>
    </source>
</evidence>
<dbReference type="EMBL" id="QOQW01000005">
    <property type="protein sequence ID" value="RCK80565.1"/>
    <property type="molecule type" value="Genomic_DNA"/>
</dbReference>
<evidence type="ECO:0000256" key="3">
    <source>
        <dbReference type="ARBA" id="ARBA00022729"/>
    </source>
</evidence>
<dbReference type="Gene3D" id="3.40.190.10">
    <property type="entry name" value="Periplasmic binding protein-like II"/>
    <property type="match status" value="1"/>
</dbReference>
<dbReference type="Gene3D" id="3.90.76.10">
    <property type="entry name" value="Dipeptide-binding Protein, Domain 1"/>
    <property type="match status" value="1"/>
</dbReference>
<dbReference type="GO" id="GO:0043190">
    <property type="term" value="C:ATP-binding cassette (ABC) transporter complex"/>
    <property type="evidence" value="ECO:0007669"/>
    <property type="project" value="InterPro"/>
</dbReference>
<dbReference type="AlphaFoldDB" id="A0A367ZQZ6"/>
<dbReference type="InterPro" id="IPR039424">
    <property type="entry name" value="SBP_5"/>
</dbReference>
<evidence type="ECO:0000256" key="1">
    <source>
        <dbReference type="ARBA" id="ARBA00005695"/>
    </source>
</evidence>
<name>A0A367ZQZ6_9BACT</name>
<keyword evidence="2" id="KW-0813">Transport</keyword>
<protein>
    <submittedName>
        <fullName evidence="5">Oligopeptide ABC transporter, periplasmic oligopeptide-binding protein OppA</fullName>
    </submittedName>
</protein>
<dbReference type="InterPro" id="IPR000914">
    <property type="entry name" value="SBP_5_dom"/>
</dbReference>
<comment type="similarity">
    <text evidence="1">Belongs to the bacterial solute-binding protein 5 family.</text>
</comment>
<dbReference type="InterPro" id="IPR030678">
    <property type="entry name" value="Peptide/Ni-bd"/>
</dbReference>
<evidence type="ECO:0000256" key="2">
    <source>
        <dbReference type="ARBA" id="ARBA00022448"/>
    </source>
</evidence>
<comment type="caution">
    <text evidence="5">The sequence shown here is derived from an EMBL/GenBank/DDBJ whole genome shotgun (WGS) entry which is preliminary data.</text>
</comment>
<organism evidence="5 6">
    <name type="scientific">Candidatus Ozemobacter sibiricus</name>
    <dbReference type="NCBI Taxonomy" id="2268124"/>
    <lineage>
        <taxon>Bacteria</taxon>
        <taxon>Candidatus Ozemobacteria</taxon>
        <taxon>Candidatus Ozemobacterales</taxon>
        <taxon>Candidatus Ozemobacteraceae</taxon>
        <taxon>Candidatus Ozemobacter</taxon>
    </lineage>
</organism>
<dbReference type="PANTHER" id="PTHR30290:SF9">
    <property type="entry name" value="OLIGOPEPTIDE-BINDING PROTEIN APPA"/>
    <property type="match status" value="1"/>
</dbReference>
<evidence type="ECO:0000313" key="6">
    <source>
        <dbReference type="Proteomes" id="UP000252355"/>
    </source>
</evidence>
<feature type="domain" description="Solute-binding protein family 5" evidence="4">
    <location>
        <begin position="91"/>
        <end position="452"/>
    </location>
</feature>
<accession>A0A367ZQZ6</accession>